<evidence type="ECO:0000259" key="2">
    <source>
        <dbReference type="PROSITE" id="PS50966"/>
    </source>
</evidence>
<keyword evidence="4" id="KW-1185">Reference proteome</keyword>
<gene>
    <name evidence="3" type="ORF">Pmar_PMAR015358</name>
</gene>
<dbReference type="AlphaFoldDB" id="C5K4B2"/>
<dbReference type="EMBL" id="GG670451">
    <property type="protein sequence ID" value="EER20681.1"/>
    <property type="molecule type" value="Genomic_DNA"/>
</dbReference>
<organism evidence="4">
    <name type="scientific">Perkinsus marinus (strain ATCC 50983 / TXsc)</name>
    <dbReference type="NCBI Taxonomy" id="423536"/>
    <lineage>
        <taxon>Eukaryota</taxon>
        <taxon>Sar</taxon>
        <taxon>Alveolata</taxon>
        <taxon>Perkinsozoa</taxon>
        <taxon>Perkinsea</taxon>
        <taxon>Perkinsida</taxon>
        <taxon>Perkinsidae</taxon>
        <taxon>Perkinsus</taxon>
    </lineage>
</organism>
<reference evidence="3 4" key="1">
    <citation type="submission" date="2008-07" db="EMBL/GenBank/DDBJ databases">
        <authorList>
            <person name="El-Sayed N."/>
            <person name="Caler E."/>
            <person name="Inman J."/>
            <person name="Amedeo P."/>
            <person name="Hass B."/>
            <person name="Wortman J."/>
        </authorList>
    </citation>
    <scope>NUCLEOTIDE SEQUENCE [LARGE SCALE GENOMIC DNA]</scope>
    <source>
        <strain evidence="4">ATCC 50983 / TXsc</strain>
    </source>
</reference>
<evidence type="ECO:0000256" key="1">
    <source>
        <dbReference type="PROSITE-ProRule" id="PRU00325"/>
    </source>
</evidence>
<dbReference type="RefSeq" id="XP_002788885.1">
    <property type="nucleotide sequence ID" value="XM_002788839.1"/>
</dbReference>
<dbReference type="InParanoid" id="C5K4B2"/>
<dbReference type="GO" id="GO:0008270">
    <property type="term" value="F:zinc ion binding"/>
    <property type="evidence" value="ECO:0007669"/>
    <property type="project" value="UniProtKB-KW"/>
</dbReference>
<keyword evidence="1" id="KW-0862">Zinc</keyword>
<dbReference type="Proteomes" id="UP000007800">
    <property type="component" value="Unassembled WGS sequence"/>
</dbReference>
<accession>C5K4B2</accession>
<evidence type="ECO:0000313" key="4">
    <source>
        <dbReference type="Proteomes" id="UP000007800"/>
    </source>
</evidence>
<keyword evidence="1" id="KW-0863">Zinc-finger</keyword>
<sequence>MSDLAALRYATTKPAFLQGCRLFVRKYEGIAEIKNELNYIRQQWFPSCVSNVDADPANSSWYFGFCIGYPTANCSLESHNGATGVLVPYYSRCMNEENKTTRRRFVGLDHKTADKKDYAAGIAWLKDAKLIEVKGSSLHYQLLISPNRGTRATELNDANIKEFLGVMTGEAEIDTFDEWCSISRRFICVKVPDHARTWRDMTCCCVCFLREKTCPHVLGVAYRLNRLSAEDRDRYPICSKQRSKGRSRKIVAGQSLRRSASDTERTNSRLF</sequence>
<proteinExistence type="predicted"/>
<protein>
    <recommendedName>
        <fullName evidence="2">SWIM-type domain-containing protein</fullName>
    </recommendedName>
</protein>
<name>C5K4B2_PERM5</name>
<dbReference type="PROSITE" id="PS50966">
    <property type="entry name" value="ZF_SWIM"/>
    <property type="match status" value="1"/>
</dbReference>
<dbReference type="GeneID" id="9051087"/>
<keyword evidence="1" id="KW-0479">Metal-binding</keyword>
<dbReference type="OrthoDB" id="119028at2759"/>
<feature type="domain" description="SWIM-type" evidence="2">
    <location>
        <begin position="187"/>
        <end position="225"/>
    </location>
</feature>
<evidence type="ECO:0000313" key="3">
    <source>
        <dbReference type="EMBL" id="EER20681.1"/>
    </source>
</evidence>
<dbReference type="InterPro" id="IPR007527">
    <property type="entry name" value="Znf_SWIM"/>
</dbReference>